<gene>
    <name evidence="1" type="ORF">GCM10009838_68090</name>
</gene>
<dbReference type="RefSeq" id="WP_344661281.1">
    <property type="nucleotide sequence ID" value="NZ_BAAAQM010000051.1"/>
</dbReference>
<sequence length="136" mass="14865">MGRPHARAPLAGAVRGVAADLDKQARTARLRGAKPKGVDEAVGYLADKAGHLRYDTALASGWPIVTGVIEGACRHLVKDRQDITGARRDPAGAEAVLKLRALRSNGDFDTYWAWHEQQEFARNHQVRYRDGLILAA</sequence>
<protein>
    <submittedName>
        <fullName evidence="1">Uncharacterized protein</fullName>
    </submittedName>
</protein>
<keyword evidence="2" id="KW-1185">Reference proteome</keyword>
<dbReference type="EMBL" id="BAAAQM010000051">
    <property type="protein sequence ID" value="GAA1994203.1"/>
    <property type="molecule type" value="Genomic_DNA"/>
</dbReference>
<name>A0ABN2SXA4_9ACTN</name>
<evidence type="ECO:0000313" key="1">
    <source>
        <dbReference type="EMBL" id="GAA1994203.1"/>
    </source>
</evidence>
<comment type="caution">
    <text evidence="1">The sequence shown here is derived from an EMBL/GenBank/DDBJ whole genome shotgun (WGS) entry which is preliminary data.</text>
</comment>
<reference evidence="1 2" key="1">
    <citation type="journal article" date="2019" name="Int. J. Syst. Evol. Microbiol.">
        <title>The Global Catalogue of Microorganisms (GCM) 10K type strain sequencing project: providing services to taxonomists for standard genome sequencing and annotation.</title>
        <authorList>
            <consortium name="The Broad Institute Genomics Platform"/>
            <consortium name="The Broad Institute Genome Sequencing Center for Infectious Disease"/>
            <person name="Wu L."/>
            <person name="Ma J."/>
        </authorList>
    </citation>
    <scope>NUCLEOTIDE SEQUENCE [LARGE SCALE GENOMIC DNA]</scope>
    <source>
        <strain evidence="1 2">JCM 16013</strain>
    </source>
</reference>
<organism evidence="1 2">
    <name type="scientific">Catenulispora subtropica</name>
    <dbReference type="NCBI Taxonomy" id="450798"/>
    <lineage>
        <taxon>Bacteria</taxon>
        <taxon>Bacillati</taxon>
        <taxon>Actinomycetota</taxon>
        <taxon>Actinomycetes</taxon>
        <taxon>Catenulisporales</taxon>
        <taxon>Catenulisporaceae</taxon>
        <taxon>Catenulispora</taxon>
    </lineage>
</organism>
<proteinExistence type="predicted"/>
<accession>A0ABN2SXA4</accession>
<evidence type="ECO:0000313" key="2">
    <source>
        <dbReference type="Proteomes" id="UP001499854"/>
    </source>
</evidence>
<dbReference type="Proteomes" id="UP001499854">
    <property type="component" value="Unassembled WGS sequence"/>
</dbReference>